<name>A0AAV1J4R1_9NEOP</name>
<dbReference type="AlphaFoldDB" id="A0AAV1J4R1"/>
<protein>
    <submittedName>
        <fullName evidence="1">Uncharacterized protein</fullName>
    </submittedName>
</protein>
<dbReference type="Proteomes" id="UP001497472">
    <property type="component" value="Unassembled WGS sequence"/>
</dbReference>
<keyword evidence="2" id="KW-1185">Reference proteome</keyword>
<evidence type="ECO:0000313" key="1">
    <source>
        <dbReference type="EMBL" id="CAK1543213.1"/>
    </source>
</evidence>
<sequence length="94" mass="10338">MAALDFPDKAVKLARQNSVLFHKSVVLLSAFMVSGNDNKMAFNKTVLRTGTGAFKCLEVLISLPCSTRINIPGMQTSGRHVIKRLSSLVYAKRK</sequence>
<gene>
    <name evidence="1" type="ORF">LNINA_LOCUS3044</name>
</gene>
<evidence type="ECO:0000313" key="2">
    <source>
        <dbReference type="Proteomes" id="UP001497472"/>
    </source>
</evidence>
<organism evidence="1 2">
    <name type="scientific">Leptosia nina</name>
    <dbReference type="NCBI Taxonomy" id="320188"/>
    <lineage>
        <taxon>Eukaryota</taxon>
        <taxon>Metazoa</taxon>
        <taxon>Ecdysozoa</taxon>
        <taxon>Arthropoda</taxon>
        <taxon>Hexapoda</taxon>
        <taxon>Insecta</taxon>
        <taxon>Pterygota</taxon>
        <taxon>Neoptera</taxon>
        <taxon>Endopterygota</taxon>
        <taxon>Lepidoptera</taxon>
        <taxon>Glossata</taxon>
        <taxon>Ditrysia</taxon>
        <taxon>Papilionoidea</taxon>
        <taxon>Pieridae</taxon>
        <taxon>Pierinae</taxon>
        <taxon>Leptosia</taxon>
    </lineage>
</organism>
<comment type="caution">
    <text evidence="1">The sequence shown here is derived from an EMBL/GenBank/DDBJ whole genome shotgun (WGS) entry which is preliminary data.</text>
</comment>
<accession>A0AAV1J4R1</accession>
<dbReference type="EMBL" id="CAVLEF010000004">
    <property type="protein sequence ID" value="CAK1543213.1"/>
    <property type="molecule type" value="Genomic_DNA"/>
</dbReference>
<proteinExistence type="predicted"/>
<reference evidence="1 2" key="1">
    <citation type="submission" date="2023-11" db="EMBL/GenBank/DDBJ databases">
        <authorList>
            <person name="Okamura Y."/>
        </authorList>
    </citation>
    <scope>NUCLEOTIDE SEQUENCE [LARGE SCALE GENOMIC DNA]</scope>
</reference>